<evidence type="ECO:0000313" key="2">
    <source>
        <dbReference type="Proteomes" id="UP000552864"/>
    </source>
</evidence>
<organism evidence="1 2">
    <name type="scientific">Chitinophaga eiseniae</name>
    <dbReference type="NCBI Taxonomy" id="634771"/>
    <lineage>
        <taxon>Bacteria</taxon>
        <taxon>Pseudomonadati</taxon>
        <taxon>Bacteroidota</taxon>
        <taxon>Chitinophagia</taxon>
        <taxon>Chitinophagales</taxon>
        <taxon>Chitinophagaceae</taxon>
        <taxon>Chitinophaga</taxon>
    </lineage>
</organism>
<gene>
    <name evidence="1" type="ORF">HGH91_26915</name>
</gene>
<dbReference type="RefSeq" id="WP_168742217.1">
    <property type="nucleotide sequence ID" value="NZ_JABAHZ010000009.1"/>
</dbReference>
<comment type="caution">
    <text evidence="1">The sequence shown here is derived from an EMBL/GenBank/DDBJ whole genome shotgun (WGS) entry which is preliminary data.</text>
</comment>
<dbReference type="EMBL" id="JABAHZ010000009">
    <property type="protein sequence ID" value="NLR82277.1"/>
    <property type="molecule type" value="Genomic_DNA"/>
</dbReference>
<keyword evidence="2" id="KW-1185">Reference proteome</keyword>
<proteinExistence type="predicted"/>
<evidence type="ECO:0000313" key="1">
    <source>
        <dbReference type="EMBL" id="NLR82277.1"/>
    </source>
</evidence>
<dbReference type="Proteomes" id="UP000552864">
    <property type="component" value="Unassembled WGS sequence"/>
</dbReference>
<protein>
    <submittedName>
        <fullName evidence="1">Uncharacterized protein</fullName>
    </submittedName>
</protein>
<dbReference type="AlphaFoldDB" id="A0A847ST05"/>
<name>A0A847ST05_9BACT</name>
<accession>A0A847ST05</accession>
<sequence length="96" mass="11140">METNKEPELPRGENLLLAMHTELAISIVNFRKIVSAGCKWSIATFYRKLRGRIVVNGDGVFKPVLSEAEKEMARSVFHAELRRLNDWYDKYVERSL</sequence>
<reference evidence="1 2" key="1">
    <citation type="submission" date="2020-04" db="EMBL/GenBank/DDBJ databases">
        <authorList>
            <person name="Yin C."/>
        </authorList>
    </citation>
    <scope>NUCLEOTIDE SEQUENCE [LARGE SCALE GENOMIC DNA]</scope>
    <source>
        <strain evidence="1 2">Ak56</strain>
    </source>
</reference>